<comment type="pathway">
    <text evidence="1 14">Lipid metabolism; fatty acid biosynthesis.</text>
</comment>
<dbReference type="EC" id="2.3.1.179" evidence="3 14"/>
<evidence type="ECO:0000256" key="14">
    <source>
        <dbReference type="PIRNR" id="PIRNR000447"/>
    </source>
</evidence>
<evidence type="ECO:0000256" key="15">
    <source>
        <dbReference type="PIRSR" id="PIRSR000447-1"/>
    </source>
</evidence>
<evidence type="ECO:0000256" key="10">
    <source>
        <dbReference type="ARBA" id="ARBA00023315"/>
    </source>
</evidence>
<evidence type="ECO:0000313" key="18">
    <source>
        <dbReference type="EMBL" id="MTT74938.1"/>
    </source>
</evidence>
<dbReference type="InterPro" id="IPR014031">
    <property type="entry name" value="Ketoacyl_synth_C"/>
</dbReference>
<dbReference type="GO" id="GO:0006633">
    <property type="term" value="P:fatty acid biosynthetic process"/>
    <property type="evidence" value="ECO:0007669"/>
    <property type="project" value="UniProtKB-UniRule"/>
</dbReference>
<evidence type="ECO:0000313" key="20">
    <source>
        <dbReference type="Proteomes" id="UP000443070"/>
    </source>
</evidence>
<dbReference type="InterPro" id="IPR017568">
    <property type="entry name" value="3-oxoacyl-ACP_synth-2"/>
</dbReference>
<dbReference type="Pfam" id="PF00109">
    <property type="entry name" value="ketoacyl-synt"/>
    <property type="match status" value="1"/>
</dbReference>
<dbReference type="GO" id="GO:0005829">
    <property type="term" value="C:cytosol"/>
    <property type="evidence" value="ECO:0007669"/>
    <property type="project" value="TreeGrafter"/>
</dbReference>
<dbReference type="EMBL" id="WNBW01000001">
    <property type="protein sequence ID" value="MTU03069.1"/>
    <property type="molecule type" value="Genomic_DNA"/>
</dbReference>
<dbReference type="CDD" id="cd00834">
    <property type="entry name" value="KAS_I_II"/>
    <property type="match status" value="1"/>
</dbReference>
<evidence type="ECO:0000256" key="16">
    <source>
        <dbReference type="RuleBase" id="RU003694"/>
    </source>
</evidence>
<dbReference type="Proteomes" id="UP000484547">
    <property type="component" value="Unassembled WGS sequence"/>
</dbReference>
<evidence type="ECO:0000256" key="8">
    <source>
        <dbReference type="ARBA" id="ARBA00023098"/>
    </source>
</evidence>
<evidence type="ECO:0000256" key="13">
    <source>
        <dbReference type="ARBA" id="ARBA00047659"/>
    </source>
</evidence>
<comment type="similarity">
    <text evidence="2 14 16">Belongs to the thiolase-like superfamily. Beta-ketoacyl-ACP synthases family.</text>
</comment>
<keyword evidence="9 14" id="KW-0275">Fatty acid biosynthesis</keyword>
<dbReference type="PANTHER" id="PTHR11712:SF336">
    <property type="entry name" value="3-OXOACYL-[ACYL-CARRIER-PROTEIN] SYNTHASE, MITOCHONDRIAL"/>
    <property type="match status" value="1"/>
</dbReference>
<dbReference type="AlphaFoldDB" id="A0A3G9HEW8"/>
<dbReference type="Gene3D" id="3.40.47.10">
    <property type="match status" value="1"/>
</dbReference>
<dbReference type="PANTHER" id="PTHR11712">
    <property type="entry name" value="POLYKETIDE SYNTHASE-RELATED"/>
    <property type="match status" value="1"/>
</dbReference>
<sequence length="417" mass="44042">MKRRVVITGVGPITPIGIGKDEFWGNLIAGKSGIGLITQFDASDPGFTTKIAGEVKDFDFANYGDKKEGKRMDRVTQFAVAAAKLAVEDAELDLEKIDPVRAGVCVGSGIGGIHTFLEQSLKYGEKGPGKISPFFIPMEIPNMPAGQISIALGFKGPNTAIITACATGTNCIGDALRTIQYGDADIMIAGGTEAAVSPVAIAGFGNMKALSTNNEHPEKASCPFDKKRDGFVMGEGAGVVVMEELEHALARGAHIYAEVVGFGMNADAYHITAPDPSGEMPALCMQQAIDDAGMKPEDVDYINAHGTSTHRNDLNETLAAKKVFGDHAYKMTISSNKSMTGHLLGAAGGVEAIATVMTIENGIIPPTINYEDPDLEEGLDLDYVPNVARKAEVRAALSNNFGFGGHNATILFKKYQA</sequence>
<dbReference type="GeneID" id="49406931"/>
<evidence type="ECO:0000256" key="12">
    <source>
        <dbReference type="ARBA" id="ARBA00047318"/>
    </source>
</evidence>
<dbReference type="NCBIfam" id="TIGR03150">
    <property type="entry name" value="fabF"/>
    <property type="match status" value="1"/>
</dbReference>
<dbReference type="FunFam" id="3.40.47.10:FF:000009">
    <property type="entry name" value="3-oxoacyl-[acyl-carrier-protein] synthase 2"/>
    <property type="match status" value="1"/>
</dbReference>
<dbReference type="SMART" id="SM00825">
    <property type="entry name" value="PKS_KS"/>
    <property type="match status" value="1"/>
</dbReference>
<dbReference type="RefSeq" id="WP_113077192.1">
    <property type="nucleotide sequence ID" value="NZ_AP019004.1"/>
</dbReference>
<comment type="caution">
    <text evidence="18">The sequence shown here is derived from an EMBL/GenBank/DDBJ whole genome shotgun (WGS) entry which is preliminary data.</text>
</comment>
<dbReference type="InterPro" id="IPR016039">
    <property type="entry name" value="Thiolase-like"/>
</dbReference>
<feature type="domain" description="Ketosynthase family 3 (KS3)" evidence="17">
    <location>
        <begin position="2"/>
        <end position="414"/>
    </location>
</feature>
<dbReference type="PROSITE" id="PS52004">
    <property type="entry name" value="KS3_2"/>
    <property type="match status" value="1"/>
</dbReference>
<keyword evidence="10 14" id="KW-0012">Acyltransferase</keyword>
<dbReference type="Proteomes" id="UP000443070">
    <property type="component" value="Unassembled WGS sequence"/>
</dbReference>
<evidence type="ECO:0000256" key="5">
    <source>
        <dbReference type="ARBA" id="ARBA00022516"/>
    </source>
</evidence>
<evidence type="ECO:0000256" key="6">
    <source>
        <dbReference type="ARBA" id="ARBA00022679"/>
    </source>
</evidence>
<evidence type="ECO:0000256" key="2">
    <source>
        <dbReference type="ARBA" id="ARBA00008467"/>
    </source>
</evidence>
<dbReference type="OrthoDB" id="9808669at2"/>
<keyword evidence="20" id="KW-1185">Reference proteome</keyword>
<gene>
    <name evidence="18" type="primary">fabF</name>
    <name evidence="18" type="ORF">GMD11_01475</name>
    <name evidence="19" type="ORF">GMD18_01470</name>
</gene>
<evidence type="ECO:0000256" key="3">
    <source>
        <dbReference type="ARBA" id="ARBA00012356"/>
    </source>
</evidence>
<dbReference type="GO" id="GO:0004315">
    <property type="term" value="F:3-oxoacyl-[acyl-carrier-protein] synthase activity"/>
    <property type="evidence" value="ECO:0007669"/>
    <property type="project" value="UniProtKB-UniRule"/>
</dbReference>
<comment type="catalytic activity">
    <reaction evidence="12 14">
        <text>(9Z)-hexadecenoyl-[ACP] + malonyl-[ACP] + H(+) = 3-oxo-(11Z)-octadecenoyl-[ACP] + holo-[ACP] + CO2</text>
        <dbReference type="Rhea" id="RHEA:55040"/>
        <dbReference type="Rhea" id="RHEA-COMP:9623"/>
        <dbReference type="Rhea" id="RHEA-COMP:9685"/>
        <dbReference type="Rhea" id="RHEA-COMP:10800"/>
        <dbReference type="Rhea" id="RHEA-COMP:14074"/>
        <dbReference type="ChEBI" id="CHEBI:15378"/>
        <dbReference type="ChEBI" id="CHEBI:16526"/>
        <dbReference type="ChEBI" id="CHEBI:64479"/>
        <dbReference type="ChEBI" id="CHEBI:78449"/>
        <dbReference type="ChEBI" id="CHEBI:83989"/>
        <dbReference type="ChEBI" id="CHEBI:138538"/>
        <dbReference type="EC" id="2.3.1.179"/>
    </reaction>
</comment>
<keyword evidence="6 14" id="KW-0808">Transferase</keyword>
<keyword evidence="5 14" id="KW-0444">Lipid biosynthesis</keyword>
<keyword evidence="8" id="KW-0443">Lipid metabolism</keyword>
<keyword evidence="7" id="KW-0276">Fatty acid metabolism</keyword>
<dbReference type="UniPathway" id="UPA00094"/>
<name>A0A3G9HEW8_9FIRM</name>
<dbReference type="EMBL" id="WNBM01000001">
    <property type="protein sequence ID" value="MTT74938.1"/>
    <property type="molecule type" value="Genomic_DNA"/>
</dbReference>
<dbReference type="PROSITE" id="PS00606">
    <property type="entry name" value="KS3_1"/>
    <property type="match status" value="1"/>
</dbReference>
<organism evidence="18 21">
    <name type="scientific">Phascolarctobacterium faecium</name>
    <dbReference type="NCBI Taxonomy" id="33025"/>
    <lineage>
        <taxon>Bacteria</taxon>
        <taxon>Bacillati</taxon>
        <taxon>Bacillota</taxon>
        <taxon>Negativicutes</taxon>
        <taxon>Acidaminococcales</taxon>
        <taxon>Acidaminococcaceae</taxon>
        <taxon>Phascolarctobacterium</taxon>
    </lineage>
</organism>
<evidence type="ECO:0000256" key="7">
    <source>
        <dbReference type="ARBA" id="ARBA00022832"/>
    </source>
</evidence>
<evidence type="ECO:0000256" key="1">
    <source>
        <dbReference type="ARBA" id="ARBA00005194"/>
    </source>
</evidence>
<dbReference type="NCBIfam" id="NF004970">
    <property type="entry name" value="PRK06333.1"/>
    <property type="match status" value="1"/>
</dbReference>
<dbReference type="PIRSF" id="PIRSF000447">
    <property type="entry name" value="KAS_II"/>
    <property type="match status" value="1"/>
</dbReference>
<evidence type="ECO:0000256" key="11">
    <source>
        <dbReference type="ARBA" id="ARBA00024006"/>
    </source>
</evidence>
<comment type="catalytic activity">
    <reaction evidence="13 14">
        <text>a fatty acyl-[ACP] + malonyl-[ACP] + H(+) = a 3-oxoacyl-[ACP] + holo-[ACP] + CO2</text>
        <dbReference type="Rhea" id="RHEA:22836"/>
        <dbReference type="Rhea" id="RHEA-COMP:9623"/>
        <dbReference type="Rhea" id="RHEA-COMP:9685"/>
        <dbReference type="Rhea" id="RHEA-COMP:9916"/>
        <dbReference type="Rhea" id="RHEA-COMP:14125"/>
        <dbReference type="ChEBI" id="CHEBI:15378"/>
        <dbReference type="ChEBI" id="CHEBI:16526"/>
        <dbReference type="ChEBI" id="CHEBI:64479"/>
        <dbReference type="ChEBI" id="CHEBI:78449"/>
        <dbReference type="ChEBI" id="CHEBI:78776"/>
        <dbReference type="ChEBI" id="CHEBI:138651"/>
    </reaction>
</comment>
<proteinExistence type="inferred from homology"/>
<dbReference type="NCBIfam" id="NF005589">
    <property type="entry name" value="PRK07314.1"/>
    <property type="match status" value="1"/>
</dbReference>
<dbReference type="InterPro" id="IPR000794">
    <property type="entry name" value="Beta-ketoacyl_synthase"/>
</dbReference>
<evidence type="ECO:0000313" key="21">
    <source>
        <dbReference type="Proteomes" id="UP000484547"/>
    </source>
</evidence>
<dbReference type="Pfam" id="PF02801">
    <property type="entry name" value="Ketoacyl-synt_C"/>
    <property type="match status" value="1"/>
</dbReference>
<protein>
    <recommendedName>
        <fullName evidence="4 14">3-oxoacyl-[acyl-carrier-protein] synthase 2</fullName>
        <ecNumber evidence="3 14">2.3.1.179</ecNumber>
    </recommendedName>
</protein>
<dbReference type="InterPro" id="IPR018201">
    <property type="entry name" value="Ketoacyl_synth_AS"/>
</dbReference>
<evidence type="ECO:0000256" key="4">
    <source>
        <dbReference type="ARBA" id="ARBA00014657"/>
    </source>
</evidence>
<comment type="function">
    <text evidence="11 14">Involved in the type II fatty acid elongation cycle. Catalyzes the elongation of a wide range of acyl-ACP by the addition of two carbons from malonyl-ACP to an acyl acceptor. Can efficiently catalyze the conversion of palmitoleoyl-ACP (cis-hexadec-9-enoyl-ACP) to cis-vaccenoyl-ACP (cis-octadec-11-enoyl-ACP), an essential step in the thermal regulation of fatty acid composition.</text>
</comment>
<dbReference type="InterPro" id="IPR020841">
    <property type="entry name" value="PKS_Beta-ketoAc_synthase_dom"/>
</dbReference>
<evidence type="ECO:0000256" key="9">
    <source>
        <dbReference type="ARBA" id="ARBA00023160"/>
    </source>
</evidence>
<accession>A0A3G9HEW8</accession>
<evidence type="ECO:0000259" key="17">
    <source>
        <dbReference type="PROSITE" id="PS52004"/>
    </source>
</evidence>
<feature type="active site" description="For beta-ketoacyl synthase activity" evidence="15">
    <location>
        <position position="165"/>
    </location>
</feature>
<evidence type="ECO:0000313" key="19">
    <source>
        <dbReference type="EMBL" id="MTU03069.1"/>
    </source>
</evidence>
<dbReference type="InterPro" id="IPR014030">
    <property type="entry name" value="Ketoacyl_synth_N"/>
</dbReference>
<reference evidence="20 21" key="1">
    <citation type="journal article" date="2019" name="Nat. Med.">
        <title>A library of human gut bacterial isolates paired with longitudinal multiomics data enables mechanistic microbiome research.</title>
        <authorList>
            <person name="Poyet M."/>
            <person name="Groussin M."/>
            <person name="Gibbons S.M."/>
            <person name="Avila-Pacheco J."/>
            <person name="Jiang X."/>
            <person name="Kearney S.M."/>
            <person name="Perrotta A.R."/>
            <person name="Berdy B."/>
            <person name="Zhao S."/>
            <person name="Lieberman T.D."/>
            <person name="Swanson P.K."/>
            <person name="Smith M."/>
            <person name="Roesemann S."/>
            <person name="Alexander J.E."/>
            <person name="Rich S.A."/>
            <person name="Livny J."/>
            <person name="Vlamakis H."/>
            <person name="Clish C."/>
            <person name="Bullock K."/>
            <person name="Deik A."/>
            <person name="Scott J."/>
            <person name="Pierce K.A."/>
            <person name="Xavier R.J."/>
            <person name="Alm E.J."/>
        </authorList>
    </citation>
    <scope>NUCLEOTIDE SEQUENCE [LARGE SCALE GENOMIC DNA]</scope>
    <source>
        <strain evidence="18 21">BIOML-A13</strain>
        <strain evidence="19 20">BIOML-A3</strain>
    </source>
</reference>
<dbReference type="SUPFAM" id="SSF53901">
    <property type="entry name" value="Thiolase-like"/>
    <property type="match status" value="2"/>
</dbReference>